<feature type="signal peptide" evidence="1">
    <location>
        <begin position="1"/>
        <end position="24"/>
    </location>
</feature>
<protein>
    <recommendedName>
        <fullName evidence="2">DUF6265 domain-containing protein</fullName>
    </recommendedName>
</protein>
<dbReference type="Proteomes" id="UP000613768">
    <property type="component" value="Unassembled WGS sequence"/>
</dbReference>
<evidence type="ECO:0000313" key="3">
    <source>
        <dbReference type="EMBL" id="MBD8524309.1"/>
    </source>
</evidence>
<proteinExistence type="predicted"/>
<sequence length="164" mass="18167">MNARRQARRDLALLLLVLAPSAQAEAIEQLRWMTGCWAAGDAQGFSEEYWTPPRAGSMFGVNRSQRGSSKVAFEFLRIEQDPQGMRYLAQPGGRAPTVFTHQPGEPGQRVVFVNPEHDFPTRIEYWREGDDLKAKVSGGEGAPVLQFHWQPCGSPSKAAEANPS</sequence>
<dbReference type="InterPro" id="IPR046232">
    <property type="entry name" value="DUF6265"/>
</dbReference>
<comment type="caution">
    <text evidence="3">The sequence shown here is derived from an EMBL/GenBank/DDBJ whole genome shotgun (WGS) entry which is preliminary data.</text>
</comment>
<accession>A0AAW3ZHU3</accession>
<dbReference type="RefSeq" id="WP_192027649.1">
    <property type="nucleotide sequence ID" value="NZ_JACYTR010000001.1"/>
</dbReference>
<organism evidence="3 4">
    <name type="scientific">Pseudomarimonas arenosa</name>
    <dbReference type="NCBI Taxonomy" id="2774145"/>
    <lineage>
        <taxon>Bacteria</taxon>
        <taxon>Pseudomonadati</taxon>
        <taxon>Pseudomonadota</taxon>
        <taxon>Gammaproteobacteria</taxon>
        <taxon>Lysobacterales</taxon>
        <taxon>Lysobacteraceae</taxon>
        <taxon>Pseudomarimonas</taxon>
    </lineage>
</organism>
<dbReference type="EMBL" id="JACYTR010000001">
    <property type="protein sequence ID" value="MBD8524309.1"/>
    <property type="molecule type" value="Genomic_DNA"/>
</dbReference>
<keyword evidence="4" id="KW-1185">Reference proteome</keyword>
<evidence type="ECO:0000313" key="4">
    <source>
        <dbReference type="Proteomes" id="UP000613768"/>
    </source>
</evidence>
<dbReference type="Pfam" id="PF19780">
    <property type="entry name" value="DUF6265"/>
    <property type="match status" value="1"/>
</dbReference>
<evidence type="ECO:0000259" key="2">
    <source>
        <dbReference type="Pfam" id="PF19780"/>
    </source>
</evidence>
<dbReference type="AlphaFoldDB" id="A0AAW3ZHU3"/>
<evidence type="ECO:0000256" key="1">
    <source>
        <dbReference type="SAM" id="SignalP"/>
    </source>
</evidence>
<gene>
    <name evidence="3" type="ORF">IFO71_01005</name>
</gene>
<reference evidence="3 4" key="1">
    <citation type="submission" date="2020-09" db="EMBL/GenBank/DDBJ databases">
        <title>Pseudoxanthomonas sp. CAU 1598 isolated from sand of Yaerae Beach.</title>
        <authorList>
            <person name="Kim W."/>
        </authorList>
    </citation>
    <scope>NUCLEOTIDE SEQUENCE [LARGE SCALE GENOMIC DNA]</scope>
    <source>
        <strain evidence="3 4">CAU 1598</strain>
    </source>
</reference>
<feature type="chain" id="PRO_5043554200" description="DUF6265 domain-containing protein" evidence="1">
    <location>
        <begin position="25"/>
        <end position="164"/>
    </location>
</feature>
<feature type="domain" description="DUF6265" evidence="2">
    <location>
        <begin position="32"/>
        <end position="137"/>
    </location>
</feature>
<name>A0AAW3ZHU3_9GAMM</name>
<keyword evidence="1" id="KW-0732">Signal</keyword>